<accession>A0A7S1B9X0</accession>
<keyword evidence="1" id="KW-0812">Transmembrane</keyword>
<protein>
    <submittedName>
        <fullName evidence="2">Uncharacterized protein</fullName>
    </submittedName>
</protein>
<sequence length="273" mass="30864">MSIRIISSFRTLATGKISLPPWRTAMKVNLGPVASVESGIVCSNEQLPGWARNYKTAPGRYFSSSLTDEEESKNSAVTSKPMLNSIMGKSFEYHHLDYDVLLSLSAQNDIKAAKELLIRNIMVTDKIEYDDAVQIFSKIDDTNDKFRKTVAYPYFITIGIATFCGLISIPMVFNESTCLWFNERYVTMDIPPPSDLDTFLEVGAWSWNWMEPVMGTAGFVLITAQFVKGQLENIGVGSVTQKFKRIRSEHVMKEFPQYSEHLIVSYSVSKPFF</sequence>
<evidence type="ECO:0000256" key="1">
    <source>
        <dbReference type="SAM" id="Phobius"/>
    </source>
</evidence>
<dbReference type="AlphaFoldDB" id="A0A7S1B9X0"/>
<feature type="transmembrane region" description="Helical" evidence="1">
    <location>
        <begin position="152"/>
        <end position="173"/>
    </location>
</feature>
<reference evidence="2" key="1">
    <citation type="submission" date="2021-01" db="EMBL/GenBank/DDBJ databases">
        <authorList>
            <person name="Corre E."/>
            <person name="Pelletier E."/>
            <person name="Niang G."/>
            <person name="Scheremetjew M."/>
            <person name="Finn R."/>
            <person name="Kale V."/>
            <person name="Holt S."/>
            <person name="Cochrane G."/>
            <person name="Meng A."/>
            <person name="Brown T."/>
            <person name="Cohen L."/>
        </authorList>
    </citation>
    <scope>NUCLEOTIDE SEQUENCE</scope>
    <source>
        <strain evidence="2">308</strain>
    </source>
</reference>
<proteinExistence type="predicted"/>
<name>A0A7S1B9X0_9STRA</name>
<evidence type="ECO:0000313" key="2">
    <source>
        <dbReference type="EMBL" id="CAD8878479.1"/>
    </source>
</evidence>
<keyword evidence="1" id="KW-0472">Membrane</keyword>
<dbReference type="EMBL" id="HBFR01007833">
    <property type="protein sequence ID" value="CAD8878479.1"/>
    <property type="molecule type" value="Transcribed_RNA"/>
</dbReference>
<keyword evidence="1" id="KW-1133">Transmembrane helix</keyword>
<gene>
    <name evidence="2" type="ORF">CHYS00102_LOCUS5663</name>
</gene>
<organism evidence="2">
    <name type="scientific">Corethron hystrix</name>
    <dbReference type="NCBI Taxonomy" id="216773"/>
    <lineage>
        <taxon>Eukaryota</taxon>
        <taxon>Sar</taxon>
        <taxon>Stramenopiles</taxon>
        <taxon>Ochrophyta</taxon>
        <taxon>Bacillariophyta</taxon>
        <taxon>Coscinodiscophyceae</taxon>
        <taxon>Corethrophycidae</taxon>
        <taxon>Corethrales</taxon>
        <taxon>Corethraceae</taxon>
        <taxon>Corethron</taxon>
    </lineage>
</organism>